<dbReference type="Proteomes" id="UP000565723">
    <property type="component" value="Unassembled WGS sequence"/>
</dbReference>
<organism evidence="2 3">
    <name type="scientific">Ruegeria pomeroyi</name>
    <dbReference type="NCBI Taxonomy" id="89184"/>
    <lineage>
        <taxon>Bacteria</taxon>
        <taxon>Pseudomonadati</taxon>
        <taxon>Pseudomonadota</taxon>
        <taxon>Alphaproteobacteria</taxon>
        <taxon>Rhodobacterales</taxon>
        <taxon>Roseobacteraceae</taxon>
        <taxon>Ruegeria</taxon>
    </lineage>
</organism>
<evidence type="ECO:0000313" key="2">
    <source>
        <dbReference type="EMBL" id="NVK99368.1"/>
    </source>
</evidence>
<keyword evidence="1" id="KW-0812">Transmembrane</keyword>
<keyword evidence="1" id="KW-0472">Membrane</keyword>
<feature type="transmembrane region" description="Helical" evidence="1">
    <location>
        <begin position="6"/>
        <end position="31"/>
    </location>
</feature>
<dbReference type="AlphaFoldDB" id="A0A850LMW7"/>
<keyword evidence="1" id="KW-1133">Transmembrane helix</keyword>
<protein>
    <submittedName>
        <fullName evidence="2">Uncharacterized protein</fullName>
    </submittedName>
</protein>
<dbReference type="RefSeq" id="WP_044027803.1">
    <property type="nucleotide sequence ID" value="NZ_CP076685.1"/>
</dbReference>
<proteinExistence type="predicted"/>
<evidence type="ECO:0000313" key="3">
    <source>
        <dbReference type="Proteomes" id="UP000565723"/>
    </source>
</evidence>
<evidence type="ECO:0000256" key="1">
    <source>
        <dbReference type="SAM" id="Phobius"/>
    </source>
</evidence>
<reference evidence="2 3" key="1">
    <citation type="journal article" date="2020" name="Proc. Natl. Acad. Sci. U.S.A.">
        <title>Ecological drivers of bacterial community assembly in synthetic phycospheres.</title>
        <authorList>
            <person name="Fu H."/>
            <person name="Uchimiya M."/>
            <person name="Gore J."/>
            <person name="Moran M.A."/>
        </authorList>
    </citation>
    <scope>NUCLEOTIDE SEQUENCE [LARGE SCALE GENOMIC DNA]</scope>
    <source>
        <strain evidence="2">HF-Din03</strain>
    </source>
</reference>
<name>A0A850LMW7_9RHOB</name>
<accession>A0A850LMW7</accession>
<comment type="caution">
    <text evidence="2">The sequence shown here is derived from an EMBL/GenBank/DDBJ whole genome shotgun (WGS) entry which is preliminary data.</text>
</comment>
<sequence length="153" mass="17275">MNGDLGVWIVSGFALWIAIGFSGLFLIWWGLHNLGVYFTEMETTSWELRAALGWKLENPASPVLSVAGDYSHRRLYWRLALWGPPPQLEHTARAIEALRKYRRVVLISVVLQGLFVAGLGVVFSAAFYLVCLATIAFSLVVMRPKRWTEEPPK</sequence>
<feature type="transmembrane region" description="Helical" evidence="1">
    <location>
        <begin position="125"/>
        <end position="142"/>
    </location>
</feature>
<dbReference type="EMBL" id="JABXIY010000067">
    <property type="protein sequence ID" value="NVK99368.1"/>
    <property type="molecule type" value="Genomic_DNA"/>
</dbReference>
<gene>
    <name evidence="2" type="ORF">HW564_20790</name>
</gene>